<dbReference type="AlphaFoldDB" id="A0AAN7ZQK5"/>
<reference evidence="2" key="1">
    <citation type="submission" date="2023-08" db="EMBL/GenBank/DDBJ databases">
        <title>Black Yeasts Isolated from many extreme environments.</title>
        <authorList>
            <person name="Coleine C."/>
            <person name="Stajich J.E."/>
            <person name="Selbmann L."/>
        </authorList>
    </citation>
    <scope>NUCLEOTIDE SEQUENCE</scope>
    <source>
        <strain evidence="2">CCFEE 5810</strain>
    </source>
</reference>
<feature type="chain" id="PRO_5042937074" evidence="1">
    <location>
        <begin position="28"/>
        <end position="632"/>
    </location>
</feature>
<protein>
    <submittedName>
        <fullName evidence="2">Uncharacterized protein</fullName>
    </submittedName>
</protein>
<accession>A0AAN7ZQK5</accession>
<evidence type="ECO:0000313" key="3">
    <source>
        <dbReference type="Proteomes" id="UP001310594"/>
    </source>
</evidence>
<sequence length="632" mass="68801">MTRRLDSGGMKAFVVFLAFSAIAIVHAAVPPDVTITIISSGPSTSSGSQTTTAAATTSSASLDQAAILSSLEAGRSSDQARISHLEAQYSNMSTAATAAATATPSTTSAVPTWNTTDPRLEITDRNWNGDYHPLLSYAEWGMANRNAIIASTKGEVGHYLYSVFGITEATCGVGTPVCGCNFDLTHLLRDLQQIYPDNFEKAQEVYFTLNAMDVYLSNKCEGIELTRLAGMEASLLDPLFAETFFQQRDKAKVKACEAKNAARAAVHDFLITLIVGIPLDFMGAAFMTANIGGAARAILRPSSALENDAQRVTPNLVVNGAKGAEESLQKPLAAVAKVINSKDVLPKGGLQKAIESYSPKHAFKFGFTTALPKWIYATEDREYHEHIEPNPGCGISIAEDRRFEDFSNVNRQLAEDLTYWPIYIEAATSEIIKGTGTGPNGTYVPDEFSEFATHLMAAFTNASDYHRMVEQNKHAAATQGMLKHKYTVASIQKVWSGQHGSLQCGPNPVPGQCQYLDIKGYHRNPAEHPELYCPPKSPNMICQAVNWQRGTDVGNVPLLGIANLTDPVWQLKATDIYEASLQAYSYNSTASYIMVQDGQLGQWELDGNIRYDTVPLLAVSYSEFMRIQELTP</sequence>
<evidence type="ECO:0000256" key="1">
    <source>
        <dbReference type="SAM" id="SignalP"/>
    </source>
</evidence>
<organism evidence="2 3">
    <name type="scientific">Elasticomyces elasticus</name>
    <dbReference type="NCBI Taxonomy" id="574655"/>
    <lineage>
        <taxon>Eukaryota</taxon>
        <taxon>Fungi</taxon>
        <taxon>Dikarya</taxon>
        <taxon>Ascomycota</taxon>
        <taxon>Pezizomycotina</taxon>
        <taxon>Dothideomycetes</taxon>
        <taxon>Dothideomycetidae</taxon>
        <taxon>Mycosphaerellales</taxon>
        <taxon>Teratosphaeriaceae</taxon>
        <taxon>Elasticomyces</taxon>
    </lineage>
</organism>
<proteinExistence type="predicted"/>
<gene>
    <name evidence="2" type="ORF">LTR97_012116</name>
</gene>
<dbReference type="EMBL" id="JAVRQU010000024">
    <property type="protein sequence ID" value="KAK5690563.1"/>
    <property type="molecule type" value="Genomic_DNA"/>
</dbReference>
<evidence type="ECO:0000313" key="2">
    <source>
        <dbReference type="EMBL" id="KAK5690563.1"/>
    </source>
</evidence>
<keyword evidence="1" id="KW-0732">Signal</keyword>
<feature type="signal peptide" evidence="1">
    <location>
        <begin position="1"/>
        <end position="27"/>
    </location>
</feature>
<comment type="caution">
    <text evidence="2">The sequence shown here is derived from an EMBL/GenBank/DDBJ whole genome shotgun (WGS) entry which is preliminary data.</text>
</comment>
<dbReference type="Proteomes" id="UP001310594">
    <property type="component" value="Unassembled WGS sequence"/>
</dbReference>
<name>A0AAN7ZQK5_9PEZI</name>